<feature type="domain" description="HTH IS408-type" evidence="1">
    <location>
        <begin position="11"/>
        <end position="73"/>
    </location>
</feature>
<name>A0A934KDV2_9BACT</name>
<accession>A0A934KDV2</accession>
<reference evidence="2 3" key="1">
    <citation type="submission" date="2020-10" db="EMBL/GenBank/DDBJ databases">
        <title>Ca. Dormibacterota MAGs.</title>
        <authorList>
            <person name="Montgomery K."/>
        </authorList>
    </citation>
    <scope>NUCLEOTIDE SEQUENCE [LARGE SCALE GENOMIC DNA]</scope>
    <source>
        <strain evidence="2">SC8811_S16_3</strain>
    </source>
</reference>
<organism evidence="2 3">
    <name type="scientific">Candidatus Dormiibacter inghamiae</name>
    <dbReference type="NCBI Taxonomy" id="3127013"/>
    <lineage>
        <taxon>Bacteria</taxon>
        <taxon>Bacillati</taxon>
        <taxon>Candidatus Dormiibacterota</taxon>
        <taxon>Candidatus Dormibacteria</taxon>
        <taxon>Candidatus Dormibacterales</taxon>
        <taxon>Candidatus Dormibacteraceae</taxon>
        <taxon>Candidatus Dormiibacter</taxon>
    </lineage>
</organism>
<gene>
    <name evidence="2" type="ORF">JF888_01405</name>
</gene>
<dbReference type="AlphaFoldDB" id="A0A934KDV2"/>
<dbReference type="InterPro" id="IPR017895">
    <property type="entry name" value="HTH_IS408/IS1162_type"/>
</dbReference>
<evidence type="ECO:0000313" key="2">
    <source>
        <dbReference type="EMBL" id="MBJ7601847.1"/>
    </source>
</evidence>
<evidence type="ECO:0000259" key="1">
    <source>
        <dbReference type="PROSITE" id="PS50532"/>
    </source>
</evidence>
<dbReference type="RefSeq" id="WP_338176218.1">
    <property type="nucleotide sequence ID" value="NZ_JAEKNQ010000009.1"/>
</dbReference>
<proteinExistence type="predicted"/>
<comment type="caution">
    <text evidence="2">The sequence shown here is derived from an EMBL/GenBank/DDBJ whole genome shotgun (WGS) entry which is preliminary data.</text>
</comment>
<evidence type="ECO:0000313" key="3">
    <source>
        <dbReference type="Proteomes" id="UP000620075"/>
    </source>
</evidence>
<sequence>MPRPRSAMRLIGEVLRLSFEQRLSRRQIEAAVGLRYTTVAHYPERGGRAGLSWPVPDQIDDRELEGRLFVTEA</sequence>
<protein>
    <recommendedName>
        <fullName evidence="1">HTH IS408-type domain-containing protein</fullName>
    </recommendedName>
</protein>
<dbReference type="EMBL" id="JAEKNQ010000009">
    <property type="protein sequence ID" value="MBJ7601847.1"/>
    <property type="molecule type" value="Genomic_DNA"/>
</dbReference>
<dbReference type="PROSITE" id="PS50532">
    <property type="entry name" value="HTH_IS408"/>
    <property type="match status" value="1"/>
</dbReference>
<dbReference type="Proteomes" id="UP000620075">
    <property type="component" value="Unassembled WGS sequence"/>
</dbReference>